<gene>
    <name evidence="9" type="ORF">AA994_06025</name>
</gene>
<dbReference type="InterPro" id="IPR043519">
    <property type="entry name" value="NT_sf"/>
</dbReference>
<dbReference type="Proteomes" id="UP000237472">
    <property type="component" value="Unassembled WGS sequence"/>
</dbReference>
<evidence type="ECO:0000256" key="2">
    <source>
        <dbReference type="ARBA" id="ARBA00022679"/>
    </source>
</evidence>
<dbReference type="GO" id="GO:0008033">
    <property type="term" value="P:tRNA processing"/>
    <property type="evidence" value="ECO:0007669"/>
    <property type="project" value="UniProtKB-KW"/>
</dbReference>
<keyword evidence="6" id="KW-0460">Magnesium</keyword>
<dbReference type="InterPro" id="IPR002646">
    <property type="entry name" value="PolA_pol_head_dom"/>
</dbReference>
<organism evidence="9 10">
    <name type="scientific">Campylobacter vulpis</name>
    <dbReference type="NCBI Taxonomy" id="1655500"/>
    <lineage>
        <taxon>Bacteria</taxon>
        <taxon>Pseudomonadati</taxon>
        <taxon>Campylobacterota</taxon>
        <taxon>Epsilonproteobacteria</taxon>
        <taxon>Campylobacterales</taxon>
        <taxon>Campylobacteraceae</taxon>
        <taxon>Campylobacter</taxon>
    </lineage>
</organism>
<dbReference type="GO" id="GO:0046872">
    <property type="term" value="F:metal ion binding"/>
    <property type="evidence" value="ECO:0007669"/>
    <property type="project" value="UniProtKB-KW"/>
</dbReference>
<dbReference type="EMBL" id="LDWY01000076">
    <property type="protein sequence ID" value="PHY90089.1"/>
    <property type="molecule type" value="Genomic_DNA"/>
</dbReference>
<evidence type="ECO:0000256" key="4">
    <source>
        <dbReference type="ARBA" id="ARBA00022695"/>
    </source>
</evidence>
<dbReference type="InterPro" id="IPR050264">
    <property type="entry name" value="Bact_CCA-adding_enz_type3_sf"/>
</dbReference>
<dbReference type="AlphaFoldDB" id="A0A2G4R0I3"/>
<evidence type="ECO:0000256" key="7">
    <source>
        <dbReference type="RuleBase" id="RU003953"/>
    </source>
</evidence>
<reference evidence="10" key="1">
    <citation type="submission" date="2015-06" db="EMBL/GenBank/DDBJ databases">
        <authorList>
            <person name="Parisi A."/>
            <person name="Chiara M."/>
            <person name="Florio D."/>
            <person name="Miccolupo A."/>
            <person name="Manzari C."/>
            <person name="Mion D."/>
            <person name="Caruso M."/>
            <person name="D'erchia A.M."/>
            <person name="Zanoni R."/>
        </authorList>
    </citation>
    <scope>NUCLEOTIDE SEQUENCE [LARGE SCALE GENOMIC DNA]</scope>
    <source>
        <strain evidence="10">73/13</strain>
    </source>
</reference>
<keyword evidence="5" id="KW-0479">Metal-binding</keyword>
<dbReference type="OrthoDB" id="9805698at2"/>
<keyword evidence="3" id="KW-0819">tRNA processing</keyword>
<evidence type="ECO:0000256" key="6">
    <source>
        <dbReference type="ARBA" id="ARBA00022842"/>
    </source>
</evidence>
<dbReference type="PANTHER" id="PTHR46173:SF1">
    <property type="entry name" value="CCA TRNA NUCLEOTIDYLTRANSFERASE 1, MITOCHONDRIAL"/>
    <property type="match status" value="1"/>
</dbReference>
<evidence type="ECO:0000259" key="8">
    <source>
        <dbReference type="Pfam" id="PF01743"/>
    </source>
</evidence>
<keyword evidence="7" id="KW-0694">RNA-binding</keyword>
<comment type="similarity">
    <text evidence="7">Belongs to the tRNA nucleotidyltransferase/poly(A) polymerase family.</text>
</comment>
<dbReference type="Gene3D" id="1.10.3090.10">
    <property type="entry name" value="cca-adding enzyme, domain 2"/>
    <property type="match status" value="1"/>
</dbReference>
<evidence type="ECO:0000256" key="3">
    <source>
        <dbReference type="ARBA" id="ARBA00022694"/>
    </source>
</evidence>
<evidence type="ECO:0000256" key="1">
    <source>
        <dbReference type="ARBA" id="ARBA00001946"/>
    </source>
</evidence>
<evidence type="ECO:0000313" key="9">
    <source>
        <dbReference type="EMBL" id="PHY90089.1"/>
    </source>
</evidence>
<comment type="caution">
    <text evidence="9">The sequence shown here is derived from an EMBL/GenBank/DDBJ whole genome shotgun (WGS) entry which is preliminary data.</text>
</comment>
<name>A0A2G4R0I3_9BACT</name>
<keyword evidence="2 7" id="KW-0808">Transferase</keyword>
<dbReference type="GO" id="GO:0000049">
    <property type="term" value="F:tRNA binding"/>
    <property type="evidence" value="ECO:0007669"/>
    <property type="project" value="TreeGrafter"/>
</dbReference>
<dbReference type="GO" id="GO:0016779">
    <property type="term" value="F:nucleotidyltransferase activity"/>
    <property type="evidence" value="ECO:0007669"/>
    <property type="project" value="UniProtKB-KW"/>
</dbReference>
<dbReference type="Gene3D" id="3.30.460.10">
    <property type="entry name" value="Beta Polymerase, domain 2"/>
    <property type="match status" value="1"/>
</dbReference>
<accession>A0A2G4R0I3</accession>
<proteinExistence type="inferred from homology"/>
<dbReference type="SUPFAM" id="SSF81301">
    <property type="entry name" value="Nucleotidyltransferase"/>
    <property type="match status" value="1"/>
</dbReference>
<dbReference type="SUPFAM" id="SSF81891">
    <property type="entry name" value="Poly A polymerase C-terminal region-like"/>
    <property type="match status" value="1"/>
</dbReference>
<dbReference type="PANTHER" id="PTHR46173">
    <property type="entry name" value="CCA TRNA NUCLEOTIDYLTRANSFERASE 1, MITOCHONDRIAL"/>
    <property type="match status" value="1"/>
</dbReference>
<feature type="domain" description="Poly A polymerase head" evidence="8">
    <location>
        <begin position="26"/>
        <end position="146"/>
    </location>
</feature>
<sequence>MQISKIGLINKLQFISDFLRPHTQRAYLVGGSVRDFFLGLELRDFDIEVYDISPEKFDLLMQKLGANGYGKSFFVYKFQNYDLALARTENKNAPGHKGFEVQLCNDEALAAKRRDFTLNALMINIFSGELLDFYGGFKDLKSGILRHIDDKSFMEDSLRVLRAVGFVSRFNFHLAPQSLKLMQDMDISDLSEDRINAELYKFFKGEHLTLAYKTLQDLGLEKKLFGVEFDDDNFLKLLENAGKFVKDEALFLYLYLNYFNIKEPFCKKTKLKKKLLNKASQPFFKKEISDLELLKIASLMPLKSWLGLWDKKRIERAKFLGVYEEKFYSQIQAQTYLKQGISGKMLGLKLESEKEKEMIAYLEGLKCTMS</sequence>
<keyword evidence="4" id="KW-0548">Nucleotidyltransferase</keyword>
<comment type="cofactor">
    <cofactor evidence="1">
        <name>Mg(2+)</name>
        <dbReference type="ChEBI" id="CHEBI:18420"/>
    </cofactor>
</comment>
<protein>
    <submittedName>
        <fullName evidence="9">Multifunctional Cca protein</fullName>
    </submittedName>
</protein>
<dbReference type="RefSeq" id="WP_099461950.1">
    <property type="nucleotide sequence ID" value="NZ_LDWY01000076.1"/>
</dbReference>
<evidence type="ECO:0000313" key="10">
    <source>
        <dbReference type="Proteomes" id="UP000237472"/>
    </source>
</evidence>
<evidence type="ECO:0000256" key="5">
    <source>
        <dbReference type="ARBA" id="ARBA00022723"/>
    </source>
</evidence>
<dbReference type="CDD" id="cd05398">
    <property type="entry name" value="NT_ClassII-CCAase"/>
    <property type="match status" value="1"/>
</dbReference>
<dbReference type="Pfam" id="PF01743">
    <property type="entry name" value="PolyA_pol"/>
    <property type="match status" value="1"/>
</dbReference>